<comment type="similarity">
    <text evidence="3 9">Belongs to the KISH family.</text>
</comment>
<reference evidence="11 12" key="1">
    <citation type="submission" date="2025-04" db="UniProtKB">
        <authorList>
            <consortium name="RefSeq"/>
        </authorList>
    </citation>
    <scope>IDENTIFICATION</scope>
    <source>
        <strain evidence="11 12">11010-0011.00</strain>
        <tissue evidence="11 12">Whole body</tissue>
    </source>
</reference>
<evidence type="ECO:0000256" key="1">
    <source>
        <dbReference type="ARBA" id="ARBA00002154"/>
    </source>
</evidence>
<keyword evidence="6" id="KW-1133">Transmembrane helix</keyword>
<evidence type="ECO:0000256" key="9">
    <source>
        <dbReference type="RuleBase" id="RU910717"/>
    </source>
</evidence>
<comment type="function">
    <text evidence="1 9">Involved in the early part of the secretory pathway.</text>
</comment>
<keyword evidence="5 9" id="KW-0732">Signal</keyword>
<sequence>MIQSALFSLSSMVSVLLLLTCTCAYVRSVVPQLLDQNRQGWKGIFWKLARIGERCSPFVACACVFRAFALLLGY</sequence>
<evidence type="ECO:0000256" key="5">
    <source>
        <dbReference type="ARBA" id="ARBA00022729"/>
    </source>
</evidence>
<evidence type="ECO:0000256" key="2">
    <source>
        <dbReference type="ARBA" id="ARBA00004614"/>
    </source>
</evidence>
<protein>
    <recommendedName>
        <fullName evidence="9">Protein kish</fullName>
    </recommendedName>
</protein>
<name>A0A6J2TMA0_DROLE</name>
<comment type="subcellular location">
    <subcellularLocation>
        <location evidence="2 9">Golgi apparatus membrane</location>
        <topology evidence="2 9">Single-pass type I membrane protein</topology>
    </subcellularLocation>
</comment>
<keyword evidence="7 9" id="KW-0333">Golgi apparatus</keyword>
<dbReference type="OrthoDB" id="10034655at2759"/>
<evidence type="ECO:0000313" key="11">
    <source>
        <dbReference type="RefSeq" id="XP_030377685.1"/>
    </source>
</evidence>
<gene>
    <name evidence="11 12" type="primary">LOC115626449</name>
</gene>
<evidence type="ECO:0000256" key="6">
    <source>
        <dbReference type="ARBA" id="ARBA00022989"/>
    </source>
</evidence>
<dbReference type="RefSeq" id="XP_030377686.1">
    <property type="nucleotide sequence ID" value="XM_030521826.1"/>
</dbReference>
<dbReference type="Pfam" id="PF06842">
    <property type="entry name" value="DUF1242"/>
    <property type="match status" value="1"/>
</dbReference>
<keyword evidence="4" id="KW-0812">Transmembrane</keyword>
<evidence type="ECO:0000313" key="12">
    <source>
        <dbReference type="RefSeq" id="XP_030377686.1"/>
    </source>
</evidence>
<evidence type="ECO:0000256" key="8">
    <source>
        <dbReference type="ARBA" id="ARBA00023136"/>
    </source>
</evidence>
<feature type="chain" id="PRO_5044518461" description="Protein kish" evidence="9">
    <location>
        <begin position="29"/>
        <end position="74"/>
    </location>
</feature>
<dbReference type="Proteomes" id="UP000504634">
    <property type="component" value="Unplaced"/>
</dbReference>
<dbReference type="GeneID" id="115626449"/>
<dbReference type="InterPro" id="IPR009653">
    <property type="entry name" value="Ksh1"/>
</dbReference>
<dbReference type="PANTHER" id="PTHR13229">
    <property type="entry name" value="PROTEIN KISH-A"/>
    <property type="match status" value="1"/>
</dbReference>
<evidence type="ECO:0000313" key="10">
    <source>
        <dbReference type="Proteomes" id="UP000504634"/>
    </source>
</evidence>
<dbReference type="AlphaFoldDB" id="A0A6J2TMA0"/>
<accession>A0A6J2TMA0</accession>
<feature type="signal peptide" evidence="9">
    <location>
        <begin position="1"/>
        <end position="28"/>
    </location>
</feature>
<keyword evidence="8" id="KW-0472">Membrane</keyword>
<evidence type="ECO:0000256" key="3">
    <source>
        <dbReference type="ARBA" id="ARBA00008961"/>
    </source>
</evidence>
<organism evidence="10 12">
    <name type="scientific">Drosophila lebanonensis</name>
    <name type="common">Fruit fly</name>
    <name type="synonym">Scaptodrosophila lebanonensis</name>
    <dbReference type="NCBI Taxonomy" id="7225"/>
    <lineage>
        <taxon>Eukaryota</taxon>
        <taxon>Metazoa</taxon>
        <taxon>Ecdysozoa</taxon>
        <taxon>Arthropoda</taxon>
        <taxon>Hexapoda</taxon>
        <taxon>Insecta</taxon>
        <taxon>Pterygota</taxon>
        <taxon>Neoptera</taxon>
        <taxon>Endopterygota</taxon>
        <taxon>Diptera</taxon>
        <taxon>Brachycera</taxon>
        <taxon>Muscomorpha</taxon>
        <taxon>Ephydroidea</taxon>
        <taxon>Drosophilidae</taxon>
        <taxon>Scaptodrosophila</taxon>
    </lineage>
</organism>
<keyword evidence="10" id="KW-1185">Reference proteome</keyword>
<dbReference type="RefSeq" id="XP_030377685.1">
    <property type="nucleotide sequence ID" value="XM_030521825.1"/>
</dbReference>
<dbReference type="InterPro" id="IPR051523">
    <property type="entry name" value="KISH_domain"/>
</dbReference>
<evidence type="ECO:0000256" key="4">
    <source>
        <dbReference type="ARBA" id="ARBA00022692"/>
    </source>
</evidence>
<dbReference type="GO" id="GO:0000139">
    <property type="term" value="C:Golgi membrane"/>
    <property type="evidence" value="ECO:0007669"/>
    <property type="project" value="UniProtKB-SubCell"/>
</dbReference>
<proteinExistence type="inferred from homology"/>
<evidence type="ECO:0000256" key="7">
    <source>
        <dbReference type="ARBA" id="ARBA00023034"/>
    </source>
</evidence>